<name>A0ABP4UXN4_9ACTN</name>
<dbReference type="NCBIfam" id="NF033852">
    <property type="entry name" value="fulvocin_rel"/>
    <property type="match status" value="1"/>
</dbReference>
<sequence>MELSMPDERWILAFDASCGNCRAIATATQEASAGRLDVLPLQNDDVTRWRNETLGADAPWRPTLLRVRTAAGRESATAWTGPALVRPLVRALGVRATLAVLRGLGQLQQSSRPAAGLNRKQFLRLGAGAGMAAGIVLTGRAPAFATGRAADIPAWIAANKDKLPRSYDKFTSLPMAYRKAVYGELPVSVRQDLWLEQIRRHRAAARVVSRDQATALDEFEAFVRRGFEYPAEDFAGRDRFGELVNSAYEKREAGKLFRTLGPSDNAGMAPAGDCSCSTWDDWCDGTCWFRANNCTRTRFGCGDAWSYHCDGHCG</sequence>
<dbReference type="EMBL" id="BAAANF010000023">
    <property type="protein sequence ID" value="GAA1712246.1"/>
    <property type="molecule type" value="Genomic_DNA"/>
</dbReference>
<reference evidence="2" key="1">
    <citation type="journal article" date="2019" name="Int. J. Syst. Evol. Microbiol.">
        <title>The Global Catalogue of Microorganisms (GCM) 10K type strain sequencing project: providing services to taxonomists for standard genome sequencing and annotation.</title>
        <authorList>
            <consortium name="The Broad Institute Genomics Platform"/>
            <consortium name="The Broad Institute Genome Sequencing Center for Infectious Disease"/>
            <person name="Wu L."/>
            <person name="Ma J."/>
        </authorList>
    </citation>
    <scope>NUCLEOTIDE SEQUENCE [LARGE SCALE GENOMIC DNA]</scope>
    <source>
        <strain evidence="2">JCM 14307</strain>
    </source>
</reference>
<comment type="caution">
    <text evidence="1">The sequence shown here is derived from an EMBL/GenBank/DDBJ whole genome shotgun (WGS) entry which is preliminary data.</text>
</comment>
<evidence type="ECO:0008006" key="3">
    <source>
        <dbReference type="Google" id="ProtNLM"/>
    </source>
</evidence>
<protein>
    <recommendedName>
        <fullName evidence="3">Bacteriocin fulvocin C-related protein</fullName>
    </recommendedName>
</protein>
<organism evidence="1 2">
    <name type="scientific">Kribbella yunnanensis</name>
    <dbReference type="NCBI Taxonomy" id="190194"/>
    <lineage>
        <taxon>Bacteria</taxon>
        <taxon>Bacillati</taxon>
        <taxon>Actinomycetota</taxon>
        <taxon>Actinomycetes</taxon>
        <taxon>Propionibacteriales</taxon>
        <taxon>Kribbellaceae</taxon>
        <taxon>Kribbella</taxon>
    </lineage>
</organism>
<evidence type="ECO:0000313" key="1">
    <source>
        <dbReference type="EMBL" id="GAA1712246.1"/>
    </source>
</evidence>
<evidence type="ECO:0000313" key="2">
    <source>
        <dbReference type="Proteomes" id="UP001500280"/>
    </source>
</evidence>
<dbReference type="Proteomes" id="UP001500280">
    <property type="component" value="Unassembled WGS sequence"/>
</dbReference>
<keyword evidence="2" id="KW-1185">Reference proteome</keyword>
<accession>A0ABP4UXN4</accession>
<gene>
    <name evidence="1" type="ORF">GCM10009745_70470</name>
</gene>
<proteinExistence type="predicted"/>